<dbReference type="AlphaFoldDB" id="A0AAN9BUE2"/>
<keyword evidence="1" id="KW-0479">Metal-binding</keyword>
<keyword evidence="5" id="KW-1185">Reference proteome</keyword>
<dbReference type="GO" id="GO:0008270">
    <property type="term" value="F:zinc ion binding"/>
    <property type="evidence" value="ECO:0007669"/>
    <property type="project" value="UniProtKB-KW"/>
</dbReference>
<evidence type="ECO:0000313" key="5">
    <source>
        <dbReference type="Proteomes" id="UP001374579"/>
    </source>
</evidence>
<dbReference type="EMBL" id="JBAMIC010000002">
    <property type="protein sequence ID" value="KAK7112766.1"/>
    <property type="molecule type" value="Genomic_DNA"/>
</dbReference>
<evidence type="ECO:0000256" key="1">
    <source>
        <dbReference type="PROSITE-ProRule" id="PRU00042"/>
    </source>
</evidence>
<sequence>MPDERLPKRLFYGELQQGQRSHGGQKKRFKDTLKASLKAFSINPDTWEKSALDRATWRSPIHNGAKMCEASRTTAAELMRQTRKARAINPPGDVPLVPCPFCVRTFRARIGLVSHLRTHRNSQPQQPPDD</sequence>
<keyword evidence="1" id="KW-0862">Zinc</keyword>
<evidence type="ECO:0000313" key="4">
    <source>
        <dbReference type="EMBL" id="KAK7112766.1"/>
    </source>
</evidence>
<gene>
    <name evidence="4" type="ORF">V1264_012162</name>
</gene>
<feature type="domain" description="C2H2-type" evidence="3">
    <location>
        <begin position="97"/>
        <end position="124"/>
    </location>
</feature>
<feature type="region of interest" description="Disordered" evidence="2">
    <location>
        <begin position="1"/>
        <end position="28"/>
    </location>
</feature>
<accession>A0AAN9BUE2</accession>
<name>A0AAN9BUE2_9CAEN</name>
<keyword evidence="1" id="KW-0863">Zinc-finger</keyword>
<dbReference type="Proteomes" id="UP001374579">
    <property type="component" value="Unassembled WGS sequence"/>
</dbReference>
<evidence type="ECO:0000259" key="3">
    <source>
        <dbReference type="PROSITE" id="PS50157"/>
    </source>
</evidence>
<protein>
    <recommendedName>
        <fullName evidence="3">C2H2-type domain-containing protein</fullName>
    </recommendedName>
</protein>
<dbReference type="PROSITE" id="PS50157">
    <property type="entry name" value="ZINC_FINGER_C2H2_2"/>
    <property type="match status" value="1"/>
</dbReference>
<dbReference type="PROSITE" id="PS00028">
    <property type="entry name" value="ZINC_FINGER_C2H2_1"/>
    <property type="match status" value="1"/>
</dbReference>
<proteinExistence type="predicted"/>
<organism evidence="4 5">
    <name type="scientific">Littorina saxatilis</name>
    <dbReference type="NCBI Taxonomy" id="31220"/>
    <lineage>
        <taxon>Eukaryota</taxon>
        <taxon>Metazoa</taxon>
        <taxon>Spiralia</taxon>
        <taxon>Lophotrochozoa</taxon>
        <taxon>Mollusca</taxon>
        <taxon>Gastropoda</taxon>
        <taxon>Caenogastropoda</taxon>
        <taxon>Littorinimorpha</taxon>
        <taxon>Littorinoidea</taxon>
        <taxon>Littorinidae</taxon>
        <taxon>Littorina</taxon>
    </lineage>
</organism>
<evidence type="ECO:0000256" key="2">
    <source>
        <dbReference type="SAM" id="MobiDB-lite"/>
    </source>
</evidence>
<comment type="caution">
    <text evidence="4">The sequence shown here is derived from an EMBL/GenBank/DDBJ whole genome shotgun (WGS) entry which is preliminary data.</text>
</comment>
<dbReference type="InterPro" id="IPR013087">
    <property type="entry name" value="Znf_C2H2_type"/>
</dbReference>
<reference evidence="4 5" key="1">
    <citation type="submission" date="2024-02" db="EMBL/GenBank/DDBJ databases">
        <title>Chromosome-scale genome assembly of the rough periwinkle Littorina saxatilis.</title>
        <authorList>
            <person name="De Jode A."/>
            <person name="Faria R."/>
            <person name="Formenti G."/>
            <person name="Sims Y."/>
            <person name="Smith T.P."/>
            <person name="Tracey A."/>
            <person name="Wood J.M.D."/>
            <person name="Zagrodzka Z.B."/>
            <person name="Johannesson K."/>
            <person name="Butlin R.K."/>
            <person name="Leder E.H."/>
        </authorList>
    </citation>
    <scope>NUCLEOTIDE SEQUENCE [LARGE SCALE GENOMIC DNA]</scope>
    <source>
        <strain evidence="4">Snail1</strain>
        <tissue evidence="4">Muscle</tissue>
    </source>
</reference>